<dbReference type="OrthoDB" id="9940251at2"/>
<evidence type="ECO:0000313" key="3">
    <source>
        <dbReference type="Proteomes" id="UP000307999"/>
    </source>
</evidence>
<feature type="transmembrane region" description="Helical" evidence="1">
    <location>
        <begin position="47"/>
        <end position="64"/>
    </location>
</feature>
<proteinExistence type="predicted"/>
<protein>
    <submittedName>
        <fullName evidence="2">Uncharacterized protein</fullName>
    </submittedName>
</protein>
<sequence length="109" mass="12456">MRRLFKILNESGFNCSLEKDDVIKVNHFPREYIVIERLDDRYAIKNGLLRHVALVLVLTTLLLVMRGNVFASGLIAVLSLYSFLQAIRITIITSSINNIIASYLSCKRE</sequence>
<accession>A0A4U1B666</accession>
<keyword evidence="3" id="KW-1185">Reference proteome</keyword>
<keyword evidence="1" id="KW-0472">Membrane</keyword>
<dbReference type="EMBL" id="SWDB01000017">
    <property type="protein sequence ID" value="TKB45632.1"/>
    <property type="molecule type" value="Genomic_DNA"/>
</dbReference>
<keyword evidence="1" id="KW-1133">Transmembrane helix</keyword>
<keyword evidence="1" id="KW-0812">Transmembrane</keyword>
<organism evidence="2 3">
    <name type="scientific">Thalassotalea mangrovi</name>
    <dbReference type="NCBI Taxonomy" id="2572245"/>
    <lineage>
        <taxon>Bacteria</taxon>
        <taxon>Pseudomonadati</taxon>
        <taxon>Pseudomonadota</taxon>
        <taxon>Gammaproteobacteria</taxon>
        <taxon>Alteromonadales</taxon>
        <taxon>Colwelliaceae</taxon>
        <taxon>Thalassotalea</taxon>
    </lineage>
</organism>
<dbReference type="RefSeq" id="WP_136735498.1">
    <property type="nucleotide sequence ID" value="NZ_SWDB01000017.1"/>
</dbReference>
<gene>
    <name evidence="2" type="ORF">E8M12_07630</name>
</gene>
<evidence type="ECO:0000256" key="1">
    <source>
        <dbReference type="SAM" id="Phobius"/>
    </source>
</evidence>
<dbReference type="AlphaFoldDB" id="A0A4U1B666"/>
<evidence type="ECO:0000313" key="2">
    <source>
        <dbReference type="EMBL" id="TKB45632.1"/>
    </source>
</evidence>
<comment type="caution">
    <text evidence="2">The sequence shown here is derived from an EMBL/GenBank/DDBJ whole genome shotgun (WGS) entry which is preliminary data.</text>
</comment>
<dbReference type="Proteomes" id="UP000307999">
    <property type="component" value="Unassembled WGS sequence"/>
</dbReference>
<name>A0A4U1B666_9GAMM</name>
<reference evidence="2 3" key="1">
    <citation type="submission" date="2019-04" db="EMBL/GenBank/DDBJ databases">
        <title>Thalassotalea guangxiensis sp. nov., isolated from sediment of the coastal wetland.</title>
        <authorList>
            <person name="Zheng S."/>
            <person name="Zhang D."/>
        </authorList>
    </citation>
    <scope>NUCLEOTIDE SEQUENCE [LARGE SCALE GENOMIC DNA]</scope>
    <source>
        <strain evidence="2 3">ZS-4</strain>
    </source>
</reference>